<accession>A0A179DKD7</accession>
<dbReference type="EMBL" id="LWHJ01000011">
    <property type="protein sequence ID" value="OAQ41586.1"/>
    <property type="molecule type" value="Genomic_DNA"/>
</dbReference>
<reference evidence="1 2" key="1">
    <citation type="submission" date="2016-04" db="EMBL/GenBank/DDBJ databases">
        <authorList>
            <person name="Evans L.H."/>
            <person name="Alamgir A."/>
            <person name="Owens N."/>
            <person name="Weber N.D."/>
            <person name="Virtaneva K."/>
            <person name="Barbian K."/>
            <person name="Babar A."/>
            <person name="Rosenke K."/>
        </authorList>
    </citation>
    <scope>NUCLEOTIDE SEQUENCE [LARGE SCALE GENOMIC DNA]</scope>
    <source>
        <strain evidence="1 2">CCM 8644</strain>
    </source>
</reference>
<evidence type="ECO:0008006" key="3">
    <source>
        <dbReference type="Google" id="ProtNLM"/>
    </source>
</evidence>
<evidence type="ECO:0000313" key="2">
    <source>
        <dbReference type="Proteomes" id="UP000078459"/>
    </source>
</evidence>
<name>A0A179DKD7_9SPHI</name>
<dbReference type="AlphaFoldDB" id="A0A179DKD7"/>
<dbReference type="PANTHER" id="PTHR41339">
    <property type="entry name" value="LIPL48"/>
    <property type="match status" value="1"/>
</dbReference>
<dbReference type="PROSITE" id="PS51257">
    <property type="entry name" value="PROKAR_LIPOPROTEIN"/>
    <property type="match status" value="1"/>
</dbReference>
<dbReference type="Proteomes" id="UP000078459">
    <property type="component" value="Unassembled WGS sequence"/>
</dbReference>
<dbReference type="PANTHER" id="PTHR41339:SF1">
    <property type="entry name" value="SECRETED PROTEIN"/>
    <property type="match status" value="1"/>
</dbReference>
<keyword evidence="2" id="KW-1185">Reference proteome</keyword>
<organism evidence="1 2">
    <name type="scientific">Pedobacter psychrophilus</name>
    <dbReference type="NCBI Taxonomy" id="1826909"/>
    <lineage>
        <taxon>Bacteria</taxon>
        <taxon>Pseudomonadati</taxon>
        <taxon>Bacteroidota</taxon>
        <taxon>Sphingobacteriia</taxon>
        <taxon>Sphingobacteriales</taxon>
        <taxon>Sphingobacteriaceae</taxon>
        <taxon>Pedobacter</taxon>
    </lineage>
</organism>
<reference evidence="1 2" key="2">
    <citation type="submission" date="2016-06" db="EMBL/GenBank/DDBJ databases">
        <title>Pedobacter psychrophilus sp. nov., isolated from Antarctic fragmentary rock.</title>
        <authorList>
            <person name="Svec P."/>
        </authorList>
    </citation>
    <scope>NUCLEOTIDE SEQUENCE [LARGE SCALE GENOMIC DNA]</scope>
    <source>
        <strain evidence="1 2">CCM 8644</strain>
    </source>
</reference>
<sequence>MKNLKNLFFAFIGIAVLITSCKDDPAPTPEPIAPETITGNLTANKTLTADRVWVLNGYVRVMSGATLTVEPGTVVRGDKASKAALIVERGGKLIANGTAAKPIVFTSNQPVGQRAIGDWSGVILCGNAPINQAGGTAQYEGGILGADVALYGGGTTPNPADNSGILTYVRIEYAGLAIQQDREINSLTMAGVGSGTVIENVQVSFGGDDGFEWFGGTVNCKNLIAYRCTDDDFDFEFGYVGRIQYAISIKDPNVFDASASGASNGIECDNGGTVNDNPANKPVLSNFTFIGPGASANAKHNSGVIFRKGTRFILRNSIIVDHLKAGFELATVEAGDRLNLGESEFKNNLVFNAVTAFKVSTAGTSFTSDAALETFALLAANNNTKLASLAAAGITSATMINPNLTLTSNSPAKTGASFTGLTGFETVTYRGAMDTNNWTSVWANFDPQNAIY</sequence>
<dbReference type="OrthoDB" id="1521716at2"/>
<proteinExistence type="predicted"/>
<evidence type="ECO:0000313" key="1">
    <source>
        <dbReference type="EMBL" id="OAQ41586.1"/>
    </source>
</evidence>
<protein>
    <recommendedName>
        <fullName evidence="3">T9SS C-terminal target domain-containing protein</fullName>
    </recommendedName>
</protein>
<comment type="caution">
    <text evidence="1">The sequence shown here is derived from an EMBL/GenBank/DDBJ whole genome shotgun (WGS) entry which is preliminary data.</text>
</comment>
<gene>
    <name evidence="1" type="ORF">A5893_00265</name>
</gene>
<dbReference type="STRING" id="1826909.A5893_00265"/>
<dbReference type="RefSeq" id="WP_068820617.1">
    <property type="nucleotide sequence ID" value="NZ_LWHJ01000011.1"/>
</dbReference>